<keyword evidence="3" id="KW-0479">Metal-binding</keyword>
<keyword evidence="7" id="KW-0411">Iron-sulfur</keyword>
<evidence type="ECO:0000256" key="5">
    <source>
        <dbReference type="ARBA" id="ARBA00023002"/>
    </source>
</evidence>
<comment type="caution">
    <text evidence="10">The sequence shown here is derived from an EMBL/GenBank/DDBJ whole genome shotgun (WGS) entry which is preliminary data.</text>
</comment>
<keyword evidence="4" id="KW-0671">Queuosine biosynthesis</keyword>
<organism evidence="10">
    <name type="scientific">marine sediment metagenome</name>
    <dbReference type="NCBI Taxonomy" id="412755"/>
    <lineage>
        <taxon>unclassified sequences</taxon>
        <taxon>metagenomes</taxon>
        <taxon>ecological metagenomes</taxon>
    </lineage>
</organism>
<reference evidence="10" key="1">
    <citation type="journal article" date="2014" name="Front. Microbiol.">
        <title>High frequency of phylogenetically diverse reductive dehalogenase-homologous genes in deep subseafloor sedimentary metagenomes.</title>
        <authorList>
            <person name="Kawai M."/>
            <person name="Futagami T."/>
            <person name="Toyoda A."/>
            <person name="Takaki Y."/>
            <person name="Nishi S."/>
            <person name="Hori S."/>
            <person name="Arai W."/>
            <person name="Tsubouchi T."/>
            <person name="Morono Y."/>
            <person name="Uchiyama I."/>
            <person name="Ito T."/>
            <person name="Fujiyama A."/>
            <person name="Inagaki F."/>
            <person name="Takami H."/>
        </authorList>
    </citation>
    <scope>NUCLEOTIDE SEQUENCE</scope>
    <source>
        <strain evidence="10">Expedition CK06-06</strain>
    </source>
</reference>
<accession>X1UXR0</accession>
<dbReference type="GO" id="GO:0016491">
    <property type="term" value="F:oxidoreductase activity"/>
    <property type="evidence" value="ECO:0007669"/>
    <property type="project" value="UniProtKB-KW"/>
</dbReference>
<sequence length="106" mass="12372">EVNLPLIITEGYDVIDYFRQVAGHESQRCQYCFRLRLLETAETAHQAGFNAFTTSLLISPHQKHDLLREIGNEISKEKGIDFLYADLRKRYSNSRHMTKGLNLYRP</sequence>
<evidence type="ECO:0000256" key="7">
    <source>
        <dbReference type="ARBA" id="ARBA00023014"/>
    </source>
</evidence>
<protein>
    <submittedName>
        <fullName evidence="10">Uncharacterized protein</fullName>
    </submittedName>
</protein>
<dbReference type="GO" id="GO:0008616">
    <property type="term" value="P:tRNA queuosine(34) biosynthetic process"/>
    <property type="evidence" value="ECO:0007669"/>
    <property type="project" value="UniProtKB-KW"/>
</dbReference>
<evidence type="ECO:0000313" key="10">
    <source>
        <dbReference type="EMBL" id="GAJ22298.1"/>
    </source>
</evidence>
<evidence type="ECO:0000256" key="8">
    <source>
        <dbReference type="ARBA" id="ARBA00023157"/>
    </source>
</evidence>
<keyword evidence="5" id="KW-0560">Oxidoreductase</keyword>
<dbReference type="GO" id="GO:0051539">
    <property type="term" value="F:4 iron, 4 sulfur cluster binding"/>
    <property type="evidence" value="ECO:0007669"/>
    <property type="project" value="UniProtKB-KW"/>
</dbReference>
<evidence type="ECO:0000256" key="4">
    <source>
        <dbReference type="ARBA" id="ARBA00022785"/>
    </source>
</evidence>
<gene>
    <name evidence="10" type="ORF">S12H4_61713</name>
</gene>
<feature type="non-terminal residue" evidence="10">
    <location>
        <position position="1"/>
    </location>
</feature>
<dbReference type="Pfam" id="PF02677">
    <property type="entry name" value="QueH"/>
    <property type="match status" value="1"/>
</dbReference>
<evidence type="ECO:0000256" key="6">
    <source>
        <dbReference type="ARBA" id="ARBA00023004"/>
    </source>
</evidence>
<evidence type="ECO:0000256" key="2">
    <source>
        <dbReference type="ARBA" id="ARBA00022694"/>
    </source>
</evidence>
<proteinExistence type="predicted"/>
<keyword evidence="2" id="KW-0819">tRNA processing</keyword>
<keyword evidence="1" id="KW-0004">4Fe-4S</keyword>
<dbReference type="EMBL" id="BARW01041076">
    <property type="protein sequence ID" value="GAJ22298.1"/>
    <property type="molecule type" value="Genomic_DNA"/>
</dbReference>
<keyword evidence="8" id="KW-1015">Disulfide bond</keyword>
<dbReference type="PANTHER" id="PTHR36701">
    <property type="entry name" value="EPOXYQUEUOSINE REDUCTASE QUEH"/>
    <property type="match status" value="1"/>
</dbReference>
<feature type="non-terminal residue" evidence="10">
    <location>
        <position position="106"/>
    </location>
</feature>
<name>X1UXR0_9ZZZZ</name>
<evidence type="ECO:0000256" key="9">
    <source>
        <dbReference type="ARBA" id="ARBA00023284"/>
    </source>
</evidence>
<dbReference type="InterPro" id="IPR003828">
    <property type="entry name" value="QueH"/>
</dbReference>
<dbReference type="GO" id="GO:0046872">
    <property type="term" value="F:metal ion binding"/>
    <property type="evidence" value="ECO:0007669"/>
    <property type="project" value="UniProtKB-KW"/>
</dbReference>
<keyword evidence="6" id="KW-0408">Iron</keyword>
<dbReference type="PANTHER" id="PTHR36701:SF1">
    <property type="entry name" value="EPOXYQUEUOSINE REDUCTASE QUEH"/>
    <property type="match status" value="1"/>
</dbReference>
<keyword evidence="9" id="KW-0676">Redox-active center</keyword>
<dbReference type="AlphaFoldDB" id="X1UXR0"/>
<evidence type="ECO:0000256" key="3">
    <source>
        <dbReference type="ARBA" id="ARBA00022723"/>
    </source>
</evidence>
<evidence type="ECO:0000256" key="1">
    <source>
        <dbReference type="ARBA" id="ARBA00022485"/>
    </source>
</evidence>